<organism evidence="3 4">
    <name type="scientific">Mucor flavus</name>
    <dbReference type="NCBI Taxonomy" id="439312"/>
    <lineage>
        <taxon>Eukaryota</taxon>
        <taxon>Fungi</taxon>
        <taxon>Fungi incertae sedis</taxon>
        <taxon>Mucoromycota</taxon>
        <taxon>Mucoromycotina</taxon>
        <taxon>Mucoromycetes</taxon>
        <taxon>Mucorales</taxon>
        <taxon>Mucorineae</taxon>
        <taxon>Mucoraceae</taxon>
        <taxon>Mucor</taxon>
    </lineage>
</organism>
<dbReference type="EMBL" id="BAABUK010000002">
    <property type="protein sequence ID" value="GAA5807569.1"/>
    <property type="molecule type" value="Genomic_DNA"/>
</dbReference>
<keyword evidence="4" id="KW-1185">Reference proteome</keyword>
<evidence type="ECO:0000256" key="1">
    <source>
        <dbReference type="SAM" id="Phobius"/>
    </source>
</evidence>
<gene>
    <name evidence="3" type="ORF">MFLAVUS_000934</name>
</gene>
<feature type="domain" description="Fatty acid desaturase" evidence="2">
    <location>
        <begin position="33"/>
        <end position="146"/>
    </location>
</feature>
<evidence type="ECO:0000313" key="3">
    <source>
        <dbReference type="EMBL" id="GAA5807569.1"/>
    </source>
</evidence>
<dbReference type="InterPro" id="IPR012171">
    <property type="entry name" value="Fatty_acid_desaturase"/>
</dbReference>
<reference evidence="3 4" key="1">
    <citation type="submission" date="2024-04" db="EMBL/GenBank/DDBJ databases">
        <title>genome sequences of Mucor flavus KT1a and Helicostylum pulchrum KT1b strains isolated from the surface of a dry-aged beef.</title>
        <authorList>
            <person name="Toyotome T."/>
            <person name="Hosono M."/>
            <person name="Torimaru M."/>
            <person name="Fukuda K."/>
            <person name="Mikami N."/>
        </authorList>
    </citation>
    <scope>NUCLEOTIDE SEQUENCE [LARGE SCALE GENOMIC DNA]</scope>
    <source>
        <strain evidence="3 4">KT1a</strain>
    </source>
</reference>
<evidence type="ECO:0000313" key="4">
    <source>
        <dbReference type="Proteomes" id="UP001473302"/>
    </source>
</evidence>
<dbReference type="Proteomes" id="UP001473302">
    <property type="component" value="Unassembled WGS sequence"/>
</dbReference>
<comment type="caution">
    <text evidence="3">The sequence shown here is derived from an EMBL/GenBank/DDBJ whole genome shotgun (WGS) entry which is preliminary data.</text>
</comment>
<proteinExistence type="predicted"/>
<evidence type="ECO:0000259" key="2">
    <source>
        <dbReference type="Pfam" id="PF00487"/>
    </source>
</evidence>
<protein>
    <recommendedName>
        <fullName evidence="2">Fatty acid desaturase domain-containing protein</fullName>
    </recommendedName>
</protein>
<dbReference type="InterPro" id="IPR005804">
    <property type="entry name" value="FA_desaturase_dom"/>
</dbReference>
<feature type="transmembrane region" description="Helical" evidence="1">
    <location>
        <begin position="30"/>
        <end position="52"/>
    </location>
</feature>
<sequence>MLLRSETTLPSRNQDLDPNGYHSIFDESSLATICVLAYTLVLGFPIYLFTLYTVPYSGCNVWLVLVTYLHHTDPKIPHYRDGVFNFQRGAALTVDRSYGFLVNYFHHHISDTHVAHHFFSTIPHYHAQEATRHLKKILGRHYLRFDTPITAAL</sequence>
<keyword evidence="1" id="KW-0812">Transmembrane</keyword>
<dbReference type="Pfam" id="PF00487">
    <property type="entry name" value="FA_desaturase"/>
    <property type="match status" value="1"/>
</dbReference>
<keyword evidence="1" id="KW-0472">Membrane</keyword>
<keyword evidence="1" id="KW-1133">Transmembrane helix</keyword>
<accession>A0ABP9YL32</accession>
<name>A0ABP9YL32_9FUNG</name>
<dbReference type="PANTHER" id="PTHR32100">
    <property type="entry name" value="OMEGA-6 FATTY ACID DESATURASE, CHLOROPLASTIC"/>
    <property type="match status" value="1"/>
</dbReference>